<feature type="signal peptide" evidence="1">
    <location>
        <begin position="1"/>
        <end position="23"/>
    </location>
</feature>
<proteinExistence type="predicted"/>
<name>A0A2H4SQQ1_CORMI</name>
<dbReference type="EMBL" id="CP023326">
    <property type="protein sequence ID" value="ATY65427.1"/>
    <property type="molecule type" value="Genomic_DNA"/>
</dbReference>
<protein>
    <submittedName>
        <fullName evidence="2">Uncharacterized protein</fullName>
    </submittedName>
</protein>
<dbReference type="Proteomes" id="UP000323067">
    <property type="component" value="Chromosome iii"/>
</dbReference>
<gene>
    <name evidence="2" type="ORF">A9K55_001739</name>
</gene>
<organism evidence="2 3">
    <name type="scientific">Cordyceps militaris</name>
    <name type="common">Caterpillar fungus</name>
    <name type="synonym">Clavaria militaris</name>
    <dbReference type="NCBI Taxonomy" id="73501"/>
    <lineage>
        <taxon>Eukaryota</taxon>
        <taxon>Fungi</taxon>
        <taxon>Dikarya</taxon>
        <taxon>Ascomycota</taxon>
        <taxon>Pezizomycotina</taxon>
        <taxon>Sordariomycetes</taxon>
        <taxon>Hypocreomycetidae</taxon>
        <taxon>Hypocreales</taxon>
        <taxon>Cordycipitaceae</taxon>
        <taxon>Cordyceps</taxon>
    </lineage>
</organism>
<evidence type="ECO:0000313" key="3">
    <source>
        <dbReference type="Proteomes" id="UP000323067"/>
    </source>
</evidence>
<keyword evidence="1" id="KW-0732">Signal</keyword>
<dbReference type="OrthoDB" id="4864028at2759"/>
<sequence>MVLFPLFATVLACLASANPHAHAADDRASSCHSIDDCDFDQQCLQGTCHAGGTASGARAADTGSALPCDAAGCRRAAGTDYIGNPSLAVQATCLSPVLAFGAYSGCVSEWTAEGTGGVVVNPLLGAGGAGWTNNEVAIRAFWADDGFSYILDELPVGDNVTVSFMVRDSQGTWFCSQPSTYVLYVEVEGTPRRTFRVTPHAGKKRVSFDFQATDTTMKMRFSTEKNAYDGCGPFFSNVKAVV</sequence>
<reference evidence="2 3" key="1">
    <citation type="journal article" date="2017" name="BMC Genomics">
        <title>Chromosome level assembly and secondary metabolite potential of the parasitic fungus Cordyceps militaris.</title>
        <authorList>
            <person name="Kramer G.J."/>
            <person name="Nodwell J.R."/>
        </authorList>
    </citation>
    <scope>NUCLEOTIDE SEQUENCE [LARGE SCALE GENOMIC DNA]</scope>
    <source>
        <strain evidence="2 3">ATCC 34164</strain>
    </source>
</reference>
<accession>A0A2H4SQQ1</accession>
<dbReference type="AlphaFoldDB" id="A0A2H4SQQ1"/>
<feature type="chain" id="PRO_5014198267" evidence="1">
    <location>
        <begin position="24"/>
        <end position="242"/>
    </location>
</feature>
<dbReference type="VEuPathDB" id="FungiDB:A9K55_001739"/>
<evidence type="ECO:0000256" key="1">
    <source>
        <dbReference type="SAM" id="SignalP"/>
    </source>
</evidence>
<evidence type="ECO:0000313" key="2">
    <source>
        <dbReference type="EMBL" id="ATY65427.1"/>
    </source>
</evidence>